<name>A0ABN7B668_9HEMI</name>
<reference evidence="2 3" key="1">
    <citation type="submission" date="2023-09" db="EMBL/GenBank/DDBJ databases">
        <title>Nesidiocoris tenuis whole genome shotgun sequence.</title>
        <authorList>
            <person name="Shibata T."/>
            <person name="Shimoda M."/>
            <person name="Kobayashi T."/>
            <person name="Uehara T."/>
        </authorList>
    </citation>
    <scope>NUCLEOTIDE SEQUENCE [LARGE SCALE GENOMIC DNA]</scope>
    <source>
        <strain evidence="2 3">Japan</strain>
    </source>
</reference>
<proteinExistence type="predicted"/>
<keyword evidence="3" id="KW-1185">Reference proteome</keyword>
<evidence type="ECO:0000313" key="3">
    <source>
        <dbReference type="Proteomes" id="UP001307889"/>
    </source>
</evidence>
<sequence>MESGSEYTPSSGEEDDEVDSENSREFVPEDELLSTIKNSSFFRLRSSPTKKERVETKTSKTTTVVKESSGDPLIQNYSQLDRSHCPTNCDENAGNDLSITRVKQAEPFEATPLLPADDTTYIDILNASFVHFEQVGESLEINCTTNEPFASHMPSPSFVFGQADHEDDTGKNRACQQFQSYSDVTVHPPHPDEISGAFPPQECSSIDINVEDNPDVCSPIAMESNCFLLQLPSCSDVIVEPVRVDEVNGTFPPQECSSPIINVEDNPDANPEKIKEKKRESTKLNRMRGKSYIGYRRAPLPGSSTSKSSLKQKRGKFKVVQDVTRGERLMGPPCTSKGCHKFKNKRKCSTITEEKRTAIFKEFWTWSWETKRNYVRTLTETAKPRRLTKSEEGHSQRKISYYYYLNVDGEKIPVCKPMFLSTLGCTVEEVRYWLGGNREETRGTLIPEEATMEGGNEEEPALDECHEQDNIDESANNFDGSHLQKGQQKKNGHTHGQSRIARRFRKQYLDDWLEKLPKLPSHYIRKDSKKMYLQTDFRSMAQVYEAYANQCLLDEVGCVGATHFAHTLDRKNIAVFTPRKDRCDTCSAFEMKNLSADVYEHHIRRKEDAQREKNNDKQRAENGEIHAIVCDMMKVQCLPLISASAAYYKLKLSVHNFTVYNLGNRDVMSYWFDETNSDLSASTFASFLVDYITGLLQECIKPVVIFSDGCGYQHRNAILANALLHLSMNFQTTITHKYLEVGHTYSEGDSVHARIEASYENLDVHLPSQFVEHSIKARKNPFHYRAKQISHDFVRDFSKSMIYSSIRPGKGLGDPIVTDLRVIQYNPNGRITFKLNYSDELAELPQRPRKVDAVASFPALFTRPLEITLDKYRDLQSLKPMLPKDVHAFYDNLPHDLASQREAKRKNNKKDESEKQVVSKKKKH</sequence>
<accession>A0ABN7B668</accession>
<protein>
    <submittedName>
        <fullName evidence="2">Uncharacterized protein</fullName>
    </submittedName>
</protein>
<evidence type="ECO:0000313" key="2">
    <source>
        <dbReference type="EMBL" id="BES98670.1"/>
    </source>
</evidence>
<dbReference type="EMBL" id="AP028917">
    <property type="protein sequence ID" value="BES98670.1"/>
    <property type="molecule type" value="Genomic_DNA"/>
</dbReference>
<gene>
    <name evidence="2" type="ORF">NTJ_11486</name>
</gene>
<evidence type="ECO:0000256" key="1">
    <source>
        <dbReference type="SAM" id="MobiDB-lite"/>
    </source>
</evidence>
<feature type="region of interest" description="Disordered" evidence="1">
    <location>
        <begin position="471"/>
        <end position="498"/>
    </location>
</feature>
<dbReference type="PANTHER" id="PTHR10773">
    <property type="entry name" value="DNA-DIRECTED RNA POLYMERASES I, II, AND III SUBUNIT RPABC2"/>
    <property type="match status" value="1"/>
</dbReference>
<feature type="region of interest" description="Disordered" evidence="1">
    <location>
        <begin position="1"/>
        <end position="30"/>
    </location>
</feature>
<dbReference type="PANTHER" id="PTHR10773:SF19">
    <property type="match status" value="1"/>
</dbReference>
<organism evidence="2 3">
    <name type="scientific">Nesidiocoris tenuis</name>
    <dbReference type="NCBI Taxonomy" id="355587"/>
    <lineage>
        <taxon>Eukaryota</taxon>
        <taxon>Metazoa</taxon>
        <taxon>Ecdysozoa</taxon>
        <taxon>Arthropoda</taxon>
        <taxon>Hexapoda</taxon>
        <taxon>Insecta</taxon>
        <taxon>Pterygota</taxon>
        <taxon>Neoptera</taxon>
        <taxon>Paraneoptera</taxon>
        <taxon>Hemiptera</taxon>
        <taxon>Heteroptera</taxon>
        <taxon>Panheteroptera</taxon>
        <taxon>Cimicomorpha</taxon>
        <taxon>Miridae</taxon>
        <taxon>Dicyphina</taxon>
        <taxon>Nesidiocoris</taxon>
    </lineage>
</organism>
<feature type="region of interest" description="Disordered" evidence="1">
    <location>
        <begin position="897"/>
        <end position="924"/>
    </location>
</feature>
<feature type="region of interest" description="Disordered" evidence="1">
    <location>
        <begin position="295"/>
        <end position="317"/>
    </location>
</feature>
<dbReference type="Proteomes" id="UP001307889">
    <property type="component" value="Chromosome 9"/>
</dbReference>